<sequence length="77" mass="8451">MTRTPRRPVSAGSSPDESKPVRSAGPGHPLSPRVRTREARGLRRRHSRAAPSLIEAPRGLKRSVTFTTVNRFTGACF</sequence>
<organism evidence="2 3">
    <name type="scientific">Stigmatella aurantiaca (strain DW4/3-1)</name>
    <dbReference type="NCBI Taxonomy" id="378806"/>
    <lineage>
        <taxon>Bacteria</taxon>
        <taxon>Pseudomonadati</taxon>
        <taxon>Myxococcota</taxon>
        <taxon>Myxococcia</taxon>
        <taxon>Myxococcales</taxon>
        <taxon>Cystobacterineae</taxon>
        <taxon>Archangiaceae</taxon>
        <taxon>Stigmatella</taxon>
    </lineage>
</organism>
<feature type="non-terminal residue" evidence="2">
    <location>
        <position position="77"/>
    </location>
</feature>
<protein>
    <submittedName>
        <fullName evidence="2">Uncharacterized protein</fullName>
    </submittedName>
</protein>
<feature type="region of interest" description="Disordered" evidence="1">
    <location>
        <begin position="1"/>
        <end position="51"/>
    </location>
</feature>
<evidence type="ECO:0000313" key="2">
    <source>
        <dbReference type="EMBL" id="EAU65856.1"/>
    </source>
</evidence>
<proteinExistence type="predicted"/>
<dbReference type="AlphaFoldDB" id="Q08ZC3"/>
<dbReference type="EMBL" id="AAMD01000070">
    <property type="protein sequence ID" value="EAU65856.1"/>
    <property type="molecule type" value="Genomic_DNA"/>
</dbReference>
<accession>Q08ZC3</accession>
<gene>
    <name evidence="2" type="ORF">STIAU_5722</name>
</gene>
<evidence type="ECO:0000313" key="3">
    <source>
        <dbReference type="Proteomes" id="UP000032702"/>
    </source>
</evidence>
<reference evidence="2 3" key="1">
    <citation type="submission" date="2006-04" db="EMBL/GenBank/DDBJ databases">
        <authorList>
            <person name="Nierman W.C."/>
        </authorList>
    </citation>
    <scope>NUCLEOTIDE SEQUENCE [LARGE SCALE GENOMIC DNA]</scope>
    <source>
        <strain evidence="2 3">DW4/3-1</strain>
    </source>
</reference>
<dbReference type="Proteomes" id="UP000032702">
    <property type="component" value="Unassembled WGS sequence"/>
</dbReference>
<comment type="caution">
    <text evidence="2">The sequence shown here is derived from an EMBL/GenBank/DDBJ whole genome shotgun (WGS) entry which is preliminary data.</text>
</comment>
<evidence type="ECO:0000256" key="1">
    <source>
        <dbReference type="SAM" id="MobiDB-lite"/>
    </source>
</evidence>
<name>Q08ZC3_STIAD</name>